<evidence type="ECO:0000313" key="4">
    <source>
        <dbReference type="Proteomes" id="UP000031572"/>
    </source>
</evidence>
<name>A0A0C2BYN3_9BURK</name>
<dbReference type="PANTHER" id="PTHR33606:SF3">
    <property type="entry name" value="PROTEIN YCII"/>
    <property type="match status" value="1"/>
</dbReference>
<evidence type="ECO:0000313" key="3">
    <source>
        <dbReference type="EMBL" id="KIF83136.1"/>
    </source>
</evidence>
<reference evidence="3 4" key="1">
    <citation type="submission" date="2014-12" db="EMBL/GenBank/DDBJ databases">
        <title>Denitrispirillum autotrophicum gen. nov., sp. nov., Denitrifying, Facultatively Autotrophic Bacteria Isolated from Rice Paddy Soil.</title>
        <authorList>
            <person name="Ishii S."/>
            <person name="Ashida N."/>
            <person name="Ohno H."/>
            <person name="Otsuka S."/>
            <person name="Yokota A."/>
            <person name="Senoo K."/>
        </authorList>
    </citation>
    <scope>NUCLEOTIDE SEQUENCE [LARGE SCALE GENOMIC DNA]</scope>
    <source>
        <strain evidence="3 4">TSA66</strain>
    </source>
</reference>
<dbReference type="AlphaFoldDB" id="A0A0C2BYN3"/>
<dbReference type="OrthoDB" id="70894at2"/>
<dbReference type="STRING" id="709839.TSA66_23540"/>
<feature type="domain" description="YCII-related" evidence="2">
    <location>
        <begin position="1"/>
        <end position="87"/>
    </location>
</feature>
<comment type="caution">
    <text evidence="3">The sequence shown here is derived from an EMBL/GenBank/DDBJ whole genome shotgun (WGS) entry which is preliminary data.</text>
</comment>
<dbReference type="NCBIfam" id="NF009508">
    <property type="entry name" value="PRK12866.1"/>
    <property type="match status" value="1"/>
</dbReference>
<dbReference type="Gene3D" id="3.30.70.1060">
    <property type="entry name" value="Dimeric alpha+beta barrel"/>
    <property type="match status" value="1"/>
</dbReference>
<organism evidence="3 4">
    <name type="scientific">Noviherbaspirillum autotrophicum</name>
    <dbReference type="NCBI Taxonomy" id="709839"/>
    <lineage>
        <taxon>Bacteria</taxon>
        <taxon>Pseudomonadati</taxon>
        <taxon>Pseudomonadota</taxon>
        <taxon>Betaproteobacteria</taxon>
        <taxon>Burkholderiales</taxon>
        <taxon>Oxalobacteraceae</taxon>
        <taxon>Noviherbaspirillum</taxon>
    </lineage>
</organism>
<dbReference type="InterPro" id="IPR005545">
    <property type="entry name" value="YCII"/>
</dbReference>
<dbReference type="InterPro" id="IPR011008">
    <property type="entry name" value="Dimeric_a/b-barrel"/>
</dbReference>
<dbReference type="Pfam" id="PF03795">
    <property type="entry name" value="YCII"/>
    <property type="match status" value="1"/>
</dbReference>
<sequence length="101" mass="11218">MKHFLLFYDLAPDYLERRPQFRTEHLALAWQAQQRGELVLAGALADPVDGAMLLFQGDSPAAAEAFAAADPYVKHGLVMQWRVRPWNTVVGDGAANPVRVD</sequence>
<protein>
    <recommendedName>
        <fullName evidence="2">YCII-related domain-containing protein</fullName>
    </recommendedName>
</protein>
<dbReference type="InterPro" id="IPR051807">
    <property type="entry name" value="Sec-metab_biosynth-assoc"/>
</dbReference>
<proteinExistence type="inferred from homology"/>
<comment type="similarity">
    <text evidence="1">Belongs to the YciI family.</text>
</comment>
<gene>
    <name evidence="3" type="ORF">TSA66_23540</name>
</gene>
<keyword evidence="4" id="KW-1185">Reference proteome</keyword>
<dbReference type="EMBL" id="JWJG01000028">
    <property type="protein sequence ID" value="KIF83136.1"/>
    <property type="molecule type" value="Genomic_DNA"/>
</dbReference>
<evidence type="ECO:0000259" key="2">
    <source>
        <dbReference type="Pfam" id="PF03795"/>
    </source>
</evidence>
<dbReference type="Proteomes" id="UP000031572">
    <property type="component" value="Unassembled WGS sequence"/>
</dbReference>
<dbReference type="PANTHER" id="PTHR33606">
    <property type="entry name" value="PROTEIN YCII"/>
    <property type="match status" value="1"/>
</dbReference>
<accession>A0A0C2BYN3</accession>
<dbReference type="RefSeq" id="WP_040042933.1">
    <property type="nucleotide sequence ID" value="NZ_JWJG01000028.1"/>
</dbReference>
<evidence type="ECO:0000256" key="1">
    <source>
        <dbReference type="ARBA" id="ARBA00007689"/>
    </source>
</evidence>
<dbReference type="SUPFAM" id="SSF54909">
    <property type="entry name" value="Dimeric alpha+beta barrel"/>
    <property type="match status" value="1"/>
</dbReference>